<name>A0ABV8U4C4_9ACTN</name>
<dbReference type="SUPFAM" id="SSF160379">
    <property type="entry name" value="SP0830-like"/>
    <property type="match status" value="1"/>
</dbReference>
<keyword evidence="2" id="KW-1185">Reference proteome</keyword>
<dbReference type="PANTHER" id="PTHR36439:SF1">
    <property type="entry name" value="DUF1697 DOMAIN-CONTAINING PROTEIN"/>
    <property type="match status" value="1"/>
</dbReference>
<proteinExistence type="predicted"/>
<evidence type="ECO:0000313" key="2">
    <source>
        <dbReference type="Proteomes" id="UP001595823"/>
    </source>
</evidence>
<reference evidence="2" key="1">
    <citation type="journal article" date="2019" name="Int. J. Syst. Evol. Microbiol.">
        <title>The Global Catalogue of Microorganisms (GCM) 10K type strain sequencing project: providing services to taxonomists for standard genome sequencing and annotation.</title>
        <authorList>
            <consortium name="The Broad Institute Genomics Platform"/>
            <consortium name="The Broad Institute Genome Sequencing Center for Infectious Disease"/>
            <person name="Wu L."/>
            <person name="Ma J."/>
        </authorList>
    </citation>
    <scope>NUCLEOTIDE SEQUENCE [LARGE SCALE GENOMIC DNA]</scope>
    <source>
        <strain evidence="2">IBRC-M 10908</strain>
    </source>
</reference>
<organism evidence="1 2">
    <name type="scientific">Salininema proteolyticum</name>
    <dbReference type="NCBI Taxonomy" id="1607685"/>
    <lineage>
        <taxon>Bacteria</taxon>
        <taxon>Bacillati</taxon>
        <taxon>Actinomycetota</taxon>
        <taxon>Actinomycetes</taxon>
        <taxon>Glycomycetales</taxon>
        <taxon>Glycomycetaceae</taxon>
        <taxon>Salininema</taxon>
    </lineage>
</organism>
<dbReference type="EMBL" id="JBHSDK010000034">
    <property type="protein sequence ID" value="MFC4337488.1"/>
    <property type="molecule type" value="Genomic_DNA"/>
</dbReference>
<dbReference type="PANTHER" id="PTHR36439">
    <property type="entry name" value="BLL4334 PROTEIN"/>
    <property type="match status" value="1"/>
</dbReference>
<accession>A0ABV8U4C4</accession>
<dbReference type="PIRSF" id="PIRSF008502">
    <property type="entry name" value="UCP008502"/>
    <property type="match status" value="1"/>
</dbReference>
<protein>
    <submittedName>
        <fullName evidence="1">DUF1697 domain-containing protein</fullName>
    </submittedName>
</protein>
<comment type="caution">
    <text evidence="1">The sequence shown here is derived from an EMBL/GenBank/DDBJ whole genome shotgun (WGS) entry which is preliminary data.</text>
</comment>
<gene>
    <name evidence="1" type="ORF">ACFPET_20025</name>
</gene>
<dbReference type="InterPro" id="IPR012545">
    <property type="entry name" value="DUF1697"/>
</dbReference>
<evidence type="ECO:0000313" key="1">
    <source>
        <dbReference type="EMBL" id="MFC4337488.1"/>
    </source>
</evidence>
<dbReference type="Proteomes" id="UP001595823">
    <property type="component" value="Unassembled WGS sequence"/>
</dbReference>
<dbReference type="Pfam" id="PF08002">
    <property type="entry name" value="DUF1697"/>
    <property type="match status" value="1"/>
</dbReference>
<dbReference type="Gene3D" id="3.30.70.1280">
    <property type="entry name" value="SP0830-like domains"/>
    <property type="match status" value="1"/>
</dbReference>
<dbReference type="RefSeq" id="WP_380624527.1">
    <property type="nucleotide sequence ID" value="NZ_JBHSDK010000034.1"/>
</dbReference>
<sequence>MTTMVALLRAVNVGGRNKLPMDRFRGLLEELGFRRPATYIQSGNAVFDADLEPQAVSERVKAALEERFAITTPVLVRTSGQIAAIVSDCPFAGRELDSAKVAVTFLEAHAPEDLTVPQGHREEAIARGREVWVYYPEGMGKSRLDRSAFWKPLKGSAMTTRNLRTVEKLAAMAAR</sequence>